<dbReference type="InterPro" id="IPR014044">
    <property type="entry name" value="CAP_dom"/>
</dbReference>
<dbReference type="CDD" id="cd05379">
    <property type="entry name" value="CAP_bacterial"/>
    <property type="match status" value="1"/>
</dbReference>
<comment type="caution">
    <text evidence="4">The sequence shown here is derived from an EMBL/GenBank/DDBJ whole genome shotgun (WGS) entry which is preliminary data.</text>
</comment>
<dbReference type="PANTHER" id="PTHR31157">
    <property type="entry name" value="SCP DOMAIN-CONTAINING PROTEIN"/>
    <property type="match status" value="1"/>
</dbReference>
<dbReference type="PROSITE" id="PS51257">
    <property type="entry name" value="PROKAR_LIPOPROTEIN"/>
    <property type="match status" value="1"/>
</dbReference>
<accession>A0ABU8DXR3</accession>
<protein>
    <submittedName>
        <fullName evidence="4">CAP domain-containing protein</fullName>
    </submittedName>
</protein>
<proteinExistence type="predicted"/>
<feature type="region of interest" description="Disordered" evidence="1">
    <location>
        <begin position="27"/>
        <end position="52"/>
    </location>
</feature>
<feature type="compositionally biased region" description="Low complexity" evidence="1">
    <location>
        <begin position="27"/>
        <end position="50"/>
    </location>
</feature>
<name>A0ABU8DXR3_9ACTN</name>
<feature type="signal peptide" evidence="2">
    <location>
        <begin position="1"/>
        <end position="22"/>
    </location>
</feature>
<feature type="region of interest" description="Disordered" evidence="1">
    <location>
        <begin position="178"/>
        <end position="206"/>
    </location>
</feature>
<feature type="domain" description="SCP" evidence="3">
    <location>
        <begin position="61"/>
        <end position="175"/>
    </location>
</feature>
<feature type="chain" id="PRO_5045648647" evidence="2">
    <location>
        <begin position="23"/>
        <end position="206"/>
    </location>
</feature>
<sequence length="206" mass="21228">MRRLAPCAAPLVLAVLMGTGCAVSRAPAPGGADPGAAPAPQSAPAAGPDAPAEDQIARAVFDRVNAERVERGLAEVSWNEGLATLARDWSEQMAGSGEFVHQDLRPVLQGDRLPGLVALGENIFTSSGPVPAGTVHVEWMRSDEHRANLLDPGWDRLGIGVVCAADGSVWATQEFGRTAGSDRPAVARTTPPAEPLVAAGQDGPSC</sequence>
<evidence type="ECO:0000313" key="5">
    <source>
        <dbReference type="Proteomes" id="UP001361570"/>
    </source>
</evidence>
<dbReference type="SUPFAM" id="SSF55797">
    <property type="entry name" value="PR-1-like"/>
    <property type="match status" value="1"/>
</dbReference>
<evidence type="ECO:0000313" key="4">
    <source>
        <dbReference type="EMBL" id="MEI4272628.1"/>
    </source>
</evidence>
<dbReference type="EMBL" id="JBAPLU010000012">
    <property type="protein sequence ID" value="MEI4272628.1"/>
    <property type="molecule type" value="Genomic_DNA"/>
</dbReference>
<evidence type="ECO:0000259" key="3">
    <source>
        <dbReference type="Pfam" id="PF00188"/>
    </source>
</evidence>
<keyword evidence="5" id="KW-1185">Reference proteome</keyword>
<dbReference type="Gene3D" id="3.40.33.10">
    <property type="entry name" value="CAP"/>
    <property type="match status" value="1"/>
</dbReference>
<evidence type="ECO:0000256" key="2">
    <source>
        <dbReference type="SAM" id="SignalP"/>
    </source>
</evidence>
<dbReference type="PANTHER" id="PTHR31157:SF1">
    <property type="entry name" value="SCP DOMAIN-CONTAINING PROTEIN"/>
    <property type="match status" value="1"/>
</dbReference>
<dbReference type="Proteomes" id="UP001361570">
    <property type="component" value="Unassembled WGS sequence"/>
</dbReference>
<reference evidence="4 5" key="1">
    <citation type="submission" date="2024-03" db="EMBL/GenBank/DDBJ databases">
        <title>Draft genome sequence of Klenkia sp. LSe6-5.</title>
        <authorList>
            <person name="Duangmal K."/>
            <person name="Chantavorakit T."/>
        </authorList>
    </citation>
    <scope>NUCLEOTIDE SEQUENCE [LARGE SCALE GENOMIC DNA]</scope>
    <source>
        <strain evidence="4 5">LSe6-5</strain>
    </source>
</reference>
<dbReference type="InterPro" id="IPR035940">
    <property type="entry name" value="CAP_sf"/>
</dbReference>
<keyword evidence="2" id="KW-0732">Signal</keyword>
<evidence type="ECO:0000256" key="1">
    <source>
        <dbReference type="SAM" id="MobiDB-lite"/>
    </source>
</evidence>
<dbReference type="RefSeq" id="WP_336404758.1">
    <property type="nucleotide sequence ID" value="NZ_JBAPLU010000012.1"/>
</dbReference>
<gene>
    <name evidence="4" type="ORF">TEK04_12930</name>
</gene>
<dbReference type="Pfam" id="PF00188">
    <property type="entry name" value="CAP"/>
    <property type="match status" value="1"/>
</dbReference>
<organism evidence="4 5">
    <name type="scientific">Klenkia sesuvii</name>
    <dbReference type="NCBI Taxonomy" id="3103137"/>
    <lineage>
        <taxon>Bacteria</taxon>
        <taxon>Bacillati</taxon>
        <taxon>Actinomycetota</taxon>
        <taxon>Actinomycetes</taxon>
        <taxon>Geodermatophilales</taxon>
        <taxon>Geodermatophilaceae</taxon>
        <taxon>Klenkia</taxon>
    </lineage>
</organism>